<name>Q07Q76_RHOP5</name>
<feature type="domain" description="OmpR/PhoB-type" evidence="9">
    <location>
        <begin position="124"/>
        <end position="218"/>
    </location>
</feature>
<dbReference type="InterPro" id="IPR001789">
    <property type="entry name" value="Sig_transdc_resp-reg_receiver"/>
</dbReference>
<gene>
    <name evidence="10" type="ordered locus">RPE_1964</name>
</gene>
<accession>Q07Q76</accession>
<keyword evidence="1 6" id="KW-0597">Phosphoprotein</keyword>
<dbReference type="InterPro" id="IPR039420">
    <property type="entry name" value="WalR-like"/>
</dbReference>
<dbReference type="GO" id="GO:0000976">
    <property type="term" value="F:transcription cis-regulatory region binding"/>
    <property type="evidence" value="ECO:0007669"/>
    <property type="project" value="TreeGrafter"/>
</dbReference>
<dbReference type="Pfam" id="PF00486">
    <property type="entry name" value="Trans_reg_C"/>
    <property type="match status" value="1"/>
</dbReference>
<dbReference type="CDD" id="cd19934">
    <property type="entry name" value="REC_OmpR_EcPhoP-like"/>
    <property type="match status" value="1"/>
</dbReference>
<dbReference type="SUPFAM" id="SSF46894">
    <property type="entry name" value="C-terminal effector domain of the bipartite response regulators"/>
    <property type="match status" value="1"/>
</dbReference>
<dbReference type="PROSITE" id="PS51755">
    <property type="entry name" value="OMPR_PHOB"/>
    <property type="match status" value="1"/>
</dbReference>
<evidence type="ECO:0000256" key="2">
    <source>
        <dbReference type="ARBA" id="ARBA00023012"/>
    </source>
</evidence>
<evidence type="ECO:0000256" key="3">
    <source>
        <dbReference type="ARBA" id="ARBA00023015"/>
    </source>
</evidence>
<dbReference type="SMART" id="SM00448">
    <property type="entry name" value="REC"/>
    <property type="match status" value="1"/>
</dbReference>
<dbReference type="GO" id="GO:0005829">
    <property type="term" value="C:cytosol"/>
    <property type="evidence" value="ECO:0007669"/>
    <property type="project" value="TreeGrafter"/>
</dbReference>
<dbReference type="CDD" id="cd00383">
    <property type="entry name" value="trans_reg_C"/>
    <property type="match status" value="1"/>
</dbReference>
<dbReference type="eggNOG" id="COG0745">
    <property type="taxonomic scope" value="Bacteria"/>
</dbReference>
<dbReference type="Gene3D" id="1.10.10.10">
    <property type="entry name" value="Winged helix-like DNA-binding domain superfamily/Winged helix DNA-binding domain"/>
    <property type="match status" value="1"/>
</dbReference>
<dbReference type="PANTHER" id="PTHR48111:SF37">
    <property type="entry name" value="RESPONSE REGULATOR PROTEIN CARR"/>
    <property type="match status" value="1"/>
</dbReference>
<evidence type="ECO:0000259" key="9">
    <source>
        <dbReference type="PROSITE" id="PS51755"/>
    </source>
</evidence>
<evidence type="ECO:0000256" key="7">
    <source>
        <dbReference type="PROSITE-ProRule" id="PRU01091"/>
    </source>
</evidence>
<dbReference type="KEGG" id="rpe:RPE_1964"/>
<dbReference type="Pfam" id="PF00072">
    <property type="entry name" value="Response_reg"/>
    <property type="match status" value="1"/>
</dbReference>
<feature type="DNA-binding region" description="OmpR/PhoB-type" evidence="7">
    <location>
        <begin position="124"/>
        <end position="218"/>
    </location>
</feature>
<dbReference type="Gene3D" id="6.10.250.690">
    <property type="match status" value="1"/>
</dbReference>
<dbReference type="InterPro" id="IPR016032">
    <property type="entry name" value="Sig_transdc_resp-reg_C-effctor"/>
</dbReference>
<dbReference type="AlphaFoldDB" id="Q07Q76"/>
<dbReference type="STRING" id="316055.RPE_1964"/>
<dbReference type="GO" id="GO:0006355">
    <property type="term" value="P:regulation of DNA-templated transcription"/>
    <property type="evidence" value="ECO:0007669"/>
    <property type="project" value="InterPro"/>
</dbReference>
<keyword evidence="3" id="KW-0805">Transcription regulation</keyword>
<organism evidence="10">
    <name type="scientific">Rhodopseudomonas palustris (strain BisA53)</name>
    <dbReference type="NCBI Taxonomy" id="316055"/>
    <lineage>
        <taxon>Bacteria</taxon>
        <taxon>Pseudomonadati</taxon>
        <taxon>Pseudomonadota</taxon>
        <taxon>Alphaproteobacteria</taxon>
        <taxon>Hyphomicrobiales</taxon>
        <taxon>Nitrobacteraceae</taxon>
        <taxon>Rhodopseudomonas</taxon>
    </lineage>
</organism>
<evidence type="ECO:0000256" key="6">
    <source>
        <dbReference type="PROSITE-ProRule" id="PRU00169"/>
    </source>
</evidence>
<dbReference type="PROSITE" id="PS50110">
    <property type="entry name" value="RESPONSE_REGULATORY"/>
    <property type="match status" value="1"/>
</dbReference>
<dbReference type="EMBL" id="CP000463">
    <property type="protein sequence ID" value="ABJ05908.1"/>
    <property type="molecule type" value="Genomic_DNA"/>
</dbReference>
<evidence type="ECO:0000256" key="5">
    <source>
        <dbReference type="ARBA" id="ARBA00023163"/>
    </source>
</evidence>
<dbReference type="PANTHER" id="PTHR48111">
    <property type="entry name" value="REGULATOR OF RPOS"/>
    <property type="match status" value="1"/>
</dbReference>
<dbReference type="Gene3D" id="3.40.50.2300">
    <property type="match status" value="1"/>
</dbReference>
<evidence type="ECO:0000256" key="1">
    <source>
        <dbReference type="ARBA" id="ARBA00022553"/>
    </source>
</evidence>
<proteinExistence type="predicted"/>
<dbReference type="InterPro" id="IPR001867">
    <property type="entry name" value="OmpR/PhoB-type_DNA-bd"/>
</dbReference>
<dbReference type="InterPro" id="IPR011006">
    <property type="entry name" value="CheY-like_superfamily"/>
</dbReference>
<evidence type="ECO:0000256" key="4">
    <source>
        <dbReference type="ARBA" id="ARBA00023125"/>
    </source>
</evidence>
<feature type="domain" description="Response regulatory" evidence="8">
    <location>
        <begin position="2"/>
        <end position="116"/>
    </location>
</feature>
<dbReference type="OrthoDB" id="9802426at2"/>
<dbReference type="GO" id="GO:0032993">
    <property type="term" value="C:protein-DNA complex"/>
    <property type="evidence" value="ECO:0007669"/>
    <property type="project" value="TreeGrafter"/>
</dbReference>
<protein>
    <submittedName>
        <fullName evidence="10">Two component transcriptional regulator, winged helix family</fullName>
    </submittedName>
</protein>
<dbReference type="GO" id="GO:0000156">
    <property type="term" value="F:phosphorelay response regulator activity"/>
    <property type="evidence" value="ECO:0007669"/>
    <property type="project" value="TreeGrafter"/>
</dbReference>
<dbReference type="HOGENOM" id="CLU_000445_30_1_5"/>
<dbReference type="InterPro" id="IPR036388">
    <property type="entry name" value="WH-like_DNA-bd_sf"/>
</dbReference>
<keyword evidence="5" id="KW-0804">Transcription</keyword>
<reference evidence="10" key="1">
    <citation type="submission" date="2006-09" db="EMBL/GenBank/DDBJ databases">
        <title>Complete sequence of Rhodopseudomonas palustris BisA53.</title>
        <authorList>
            <consortium name="US DOE Joint Genome Institute"/>
            <person name="Copeland A."/>
            <person name="Lucas S."/>
            <person name="Lapidus A."/>
            <person name="Barry K."/>
            <person name="Detter J.C."/>
            <person name="Glavina del Rio T."/>
            <person name="Hammon N."/>
            <person name="Israni S."/>
            <person name="Dalin E."/>
            <person name="Tice H."/>
            <person name="Pitluck S."/>
            <person name="Chain P."/>
            <person name="Malfatti S."/>
            <person name="Shin M."/>
            <person name="Vergez L."/>
            <person name="Schmutz J."/>
            <person name="Larimer F."/>
            <person name="Land M."/>
            <person name="Hauser L."/>
            <person name="Pelletier D.A."/>
            <person name="Kyrpides N."/>
            <person name="Kim E."/>
            <person name="Harwood C.S."/>
            <person name="Oda Y."/>
            <person name="Richardson P."/>
        </authorList>
    </citation>
    <scope>NUCLEOTIDE SEQUENCE [LARGE SCALE GENOMIC DNA]</scope>
    <source>
        <strain evidence="10">BisA53</strain>
    </source>
</reference>
<sequence>MRILLIEDDSRLARQIAEALQRAGYIVDRSADGEDGWFMGDSAIYDAVILDLGLPVLDGLAVLRRWRAAKRSMPVLILTARGSWREKVMGLREGADDYLTKPFEMEELLARIEALIRRASGHASSVIDVAGLRLDPAAQRIVRNDEVLDLTSLEYRALSYFMMHPAKVVSKTELTEHIYGQDDDRDSNVIEVLVNRLRKKIGAELIRTRRGQGYELGVS</sequence>
<evidence type="ECO:0000313" key="10">
    <source>
        <dbReference type="EMBL" id="ABJ05908.1"/>
    </source>
</evidence>
<dbReference type="SMART" id="SM00862">
    <property type="entry name" value="Trans_reg_C"/>
    <property type="match status" value="1"/>
</dbReference>
<feature type="modified residue" description="4-aspartylphosphate" evidence="6">
    <location>
        <position position="51"/>
    </location>
</feature>
<dbReference type="FunFam" id="3.40.50.2300:FF:000002">
    <property type="entry name" value="DNA-binding response regulator PhoP"/>
    <property type="match status" value="1"/>
</dbReference>
<keyword evidence="4 7" id="KW-0238">DNA-binding</keyword>
<evidence type="ECO:0000259" key="8">
    <source>
        <dbReference type="PROSITE" id="PS50110"/>
    </source>
</evidence>
<dbReference type="SUPFAM" id="SSF52172">
    <property type="entry name" value="CheY-like"/>
    <property type="match status" value="1"/>
</dbReference>
<keyword evidence="2" id="KW-0902">Two-component regulatory system</keyword>